<dbReference type="EMBL" id="UGJB01000004">
    <property type="protein sequence ID" value="STQ14921.1"/>
    <property type="molecule type" value="Genomic_DNA"/>
</dbReference>
<evidence type="ECO:0000313" key="1">
    <source>
        <dbReference type="EMBL" id="STQ14921.1"/>
    </source>
</evidence>
<gene>
    <name evidence="1" type="ORF">NCTC10005_07794</name>
</gene>
<accession>A0A377MBC3</accession>
<name>A0A377MBC3_ENTCL</name>
<dbReference type="AlphaFoldDB" id="A0A377MBC3"/>
<dbReference type="Proteomes" id="UP000255106">
    <property type="component" value="Unassembled WGS sequence"/>
</dbReference>
<reference evidence="1 2" key="1">
    <citation type="submission" date="2018-06" db="EMBL/GenBank/DDBJ databases">
        <authorList>
            <consortium name="Pathogen Informatics"/>
            <person name="Doyle S."/>
        </authorList>
    </citation>
    <scope>NUCLEOTIDE SEQUENCE [LARGE SCALE GENOMIC DNA]</scope>
    <source>
        <strain evidence="1 2">NCTC10005</strain>
    </source>
</reference>
<dbReference type="RefSeq" id="WP_044158985.1">
    <property type="nucleotide sequence ID" value="NZ_CP053568.1"/>
</dbReference>
<organism evidence="1 2">
    <name type="scientific">Enterobacter cloacae</name>
    <dbReference type="NCBI Taxonomy" id="550"/>
    <lineage>
        <taxon>Bacteria</taxon>
        <taxon>Pseudomonadati</taxon>
        <taxon>Pseudomonadota</taxon>
        <taxon>Gammaproteobacteria</taxon>
        <taxon>Enterobacterales</taxon>
        <taxon>Enterobacteriaceae</taxon>
        <taxon>Enterobacter</taxon>
        <taxon>Enterobacter cloacae complex</taxon>
    </lineage>
</organism>
<protein>
    <submittedName>
        <fullName evidence="1">Putative ABC transporter protein</fullName>
    </submittedName>
</protein>
<evidence type="ECO:0000313" key="2">
    <source>
        <dbReference type="Proteomes" id="UP000255106"/>
    </source>
</evidence>
<proteinExistence type="predicted"/>
<sequence length="318" mass="35127">MVRLFIIWSVLSFKNSTGKIEDIQQRLTQCGVFFLRKIVRVVPLPVTLTVAKGLCATRLFGRAFRLRNAVANENVRCLTGQKVRLNVAWLTVRRRLLEEAATWAQKPALLQQMRTCAAELNAVVTPLYEQNAPYILAPLHTVSDVLAAIIGASVTPGKASVVVSSSAELYSAPARAFGGVALDYCSIHQENKTLASNLMDLITDVAAGQRNMIIFPDITPDYTSQAEGMLVAKQPCRLFGRSARLHGGLVRLSGAIAAQVVFYHLSYDNRLHIHIHPPVSSQHVASALPDIIESTLQASPQEWLLWHSHSLYFINHSR</sequence>